<dbReference type="OrthoDB" id="1855478at2"/>
<protein>
    <submittedName>
        <fullName evidence="1">Uncharacterized protein</fullName>
    </submittedName>
</protein>
<dbReference type="RefSeq" id="WP_130435811.1">
    <property type="nucleotide sequence ID" value="NZ_SGXF01000005.1"/>
</dbReference>
<reference evidence="1 2" key="1">
    <citation type="submission" date="2019-02" db="EMBL/GenBank/DDBJ databases">
        <title>Genomic Encyclopedia of Type Strains, Phase IV (KMG-IV): sequencing the most valuable type-strain genomes for metagenomic binning, comparative biology and taxonomic classification.</title>
        <authorList>
            <person name="Goeker M."/>
        </authorList>
    </citation>
    <scope>NUCLEOTIDE SEQUENCE [LARGE SCALE GENOMIC DNA]</scope>
    <source>
        <strain evidence="1 2">DSM 29486</strain>
    </source>
</reference>
<comment type="caution">
    <text evidence="1">The sequence shown here is derived from an EMBL/GenBank/DDBJ whole genome shotgun (WGS) entry which is preliminary data.</text>
</comment>
<organism evidence="1 2">
    <name type="scientific">Cuneatibacter caecimuris</name>
    <dbReference type="NCBI Taxonomy" id="1796618"/>
    <lineage>
        <taxon>Bacteria</taxon>
        <taxon>Bacillati</taxon>
        <taxon>Bacillota</taxon>
        <taxon>Clostridia</taxon>
        <taxon>Lachnospirales</taxon>
        <taxon>Lachnospiraceae</taxon>
        <taxon>Cuneatibacter</taxon>
    </lineage>
</organism>
<keyword evidence="2" id="KW-1185">Reference proteome</keyword>
<accession>A0A4Q7P316</accession>
<evidence type="ECO:0000313" key="2">
    <source>
        <dbReference type="Proteomes" id="UP000292927"/>
    </source>
</evidence>
<evidence type="ECO:0000313" key="1">
    <source>
        <dbReference type="EMBL" id="RZS94184.1"/>
    </source>
</evidence>
<name>A0A4Q7P316_9FIRM</name>
<sequence length="63" mass="7416">MDYFLAVNDKQLGICLRMLYAEKIRGFVETVMNEKGKIEFHISIAASPDMFEELRERYQILIS</sequence>
<gene>
    <name evidence="1" type="ORF">EV209_2554</name>
</gene>
<dbReference type="EMBL" id="SGXF01000005">
    <property type="protein sequence ID" value="RZS94184.1"/>
    <property type="molecule type" value="Genomic_DNA"/>
</dbReference>
<dbReference type="AlphaFoldDB" id="A0A4Q7P316"/>
<proteinExistence type="predicted"/>
<dbReference type="Proteomes" id="UP000292927">
    <property type="component" value="Unassembled WGS sequence"/>
</dbReference>